<comment type="subcellular location">
    <subcellularLocation>
        <location evidence="1">Membrane</location>
    </subcellularLocation>
</comment>
<dbReference type="InterPro" id="IPR036378">
    <property type="entry name" value="FAS1_dom_sf"/>
</dbReference>
<keyword evidence="3" id="KW-0472">Membrane</keyword>
<evidence type="ECO:0000259" key="7">
    <source>
        <dbReference type="PROSITE" id="PS50026"/>
    </source>
</evidence>
<keyword evidence="5" id="KW-0325">Glycoprotein</keyword>
<dbReference type="PROSITE" id="PS50026">
    <property type="entry name" value="EGF_3"/>
    <property type="match status" value="1"/>
</dbReference>
<evidence type="ECO:0000256" key="3">
    <source>
        <dbReference type="ARBA" id="ARBA00023136"/>
    </source>
</evidence>
<feature type="domain" description="EGF-like" evidence="7">
    <location>
        <begin position="9"/>
        <end position="50"/>
    </location>
</feature>
<accession>A0A6I9NUH0</accession>
<dbReference type="PANTHER" id="PTHR24038">
    <property type="entry name" value="STABILIN"/>
    <property type="match status" value="1"/>
</dbReference>
<organism evidence="8 9">
    <name type="scientific">Notothenia coriiceps</name>
    <name type="common">black rockcod</name>
    <dbReference type="NCBI Taxonomy" id="8208"/>
    <lineage>
        <taxon>Eukaryota</taxon>
        <taxon>Metazoa</taxon>
        <taxon>Chordata</taxon>
        <taxon>Craniata</taxon>
        <taxon>Vertebrata</taxon>
        <taxon>Euteleostomi</taxon>
        <taxon>Actinopterygii</taxon>
        <taxon>Neopterygii</taxon>
        <taxon>Teleostei</taxon>
        <taxon>Neoteleostei</taxon>
        <taxon>Acanthomorphata</taxon>
        <taxon>Eupercaria</taxon>
        <taxon>Perciformes</taxon>
        <taxon>Notothenioidei</taxon>
        <taxon>Nototheniidae</taxon>
        <taxon>Notothenia</taxon>
    </lineage>
</organism>
<dbReference type="AlphaFoldDB" id="A0A6I9NUH0"/>
<evidence type="ECO:0000313" key="9">
    <source>
        <dbReference type="RefSeq" id="XP_010778565.1"/>
    </source>
</evidence>
<dbReference type="OrthoDB" id="286301at2759"/>
<dbReference type="FunFam" id="2.10.25.10:FF:000040">
    <property type="entry name" value="Stabilin 2"/>
    <property type="match status" value="1"/>
</dbReference>
<dbReference type="PANTHER" id="PTHR24038:SF11">
    <property type="entry name" value="INTEGRIN BETA-LIKE PROTEIN E"/>
    <property type="match status" value="1"/>
</dbReference>
<sequence length="154" mass="16914">MGNGIECDLINPCLEKNGGCHDLAKCEFSTGGTHTCTCPDGYAGDGTLCYGTLPDELEMNPLLMHFKQLRHRDLTEDLSGNLTLLIPVRGAMVNMTTAQTDFWTSRHHLPLFIRSVASHTDHILVADTPFPPKRFQGQFGEPKTSGLINLSKNS</sequence>
<dbReference type="Proteomes" id="UP000504611">
    <property type="component" value="Unplaced"/>
</dbReference>
<dbReference type="PROSITE" id="PS01186">
    <property type="entry name" value="EGF_2"/>
    <property type="match status" value="1"/>
</dbReference>
<dbReference type="CDD" id="cd00054">
    <property type="entry name" value="EGF_CA"/>
    <property type="match status" value="1"/>
</dbReference>
<name>A0A6I9NUH0_9TELE</name>
<dbReference type="Gene3D" id="2.10.25.10">
    <property type="entry name" value="Laminin"/>
    <property type="match status" value="1"/>
</dbReference>
<dbReference type="InterPro" id="IPR000742">
    <property type="entry name" value="EGF"/>
</dbReference>
<evidence type="ECO:0000256" key="4">
    <source>
        <dbReference type="ARBA" id="ARBA00023157"/>
    </source>
</evidence>
<dbReference type="Pfam" id="PF12947">
    <property type="entry name" value="EGF_3"/>
    <property type="match status" value="1"/>
</dbReference>
<evidence type="ECO:0000313" key="8">
    <source>
        <dbReference type="Proteomes" id="UP000504611"/>
    </source>
</evidence>
<keyword evidence="8" id="KW-1185">Reference proteome</keyword>
<protein>
    <submittedName>
        <fullName evidence="9">Stabilin-2-like</fullName>
    </submittedName>
</protein>
<dbReference type="RefSeq" id="XP_010778565.1">
    <property type="nucleotide sequence ID" value="XM_010780263.1"/>
</dbReference>
<evidence type="ECO:0000256" key="2">
    <source>
        <dbReference type="ARBA" id="ARBA00022536"/>
    </source>
</evidence>
<dbReference type="SUPFAM" id="SSF82153">
    <property type="entry name" value="FAS1 domain"/>
    <property type="match status" value="1"/>
</dbReference>
<dbReference type="GO" id="GO:0016020">
    <property type="term" value="C:membrane"/>
    <property type="evidence" value="ECO:0007669"/>
    <property type="project" value="UniProtKB-SubCell"/>
</dbReference>
<evidence type="ECO:0000256" key="1">
    <source>
        <dbReference type="ARBA" id="ARBA00004370"/>
    </source>
</evidence>
<reference evidence="9" key="1">
    <citation type="submission" date="2025-08" db="UniProtKB">
        <authorList>
            <consortium name="RefSeq"/>
        </authorList>
    </citation>
    <scope>IDENTIFICATION</scope>
    <source>
        <tissue evidence="9">Muscle</tissue>
    </source>
</reference>
<evidence type="ECO:0000256" key="5">
    <source>
        <dbReference type="ARBA" id="ARBA00023180"/>
    </source>
</evidence>
<dbReference type="KEGG" id="ncc:104953332"/>
<proteinExistence type="predicted"/>
<evidence type="ECO:0000256" key="6">
    <source>
        <dbReference type="PROSITE-ProRule" id="PRU00076"/>
    </source>
</evidence>
<dbReference type="GeneID" id="104953332"/>
<dbReference type="InterPro" id="IPR024731">
    <property type="entry name" value="NELL2-like_EGF"/>
</dbReference>
<keyword evidence="2 6" id="KW-0245">EGF-like domain</keyword>
<gene>
    <name evidence="9" type="primary">LOC104953332</name>
</gene>
<keyword evidence="4" id="KW-1015">Disulfide bond</keyword>
<comment type="caution">
    <text evidence="6">Lacks conserved residue(s) required for the propagation of feature annotation.</text>
</comment>